<dbReference type="Proteomes" id="UP001064933">
    <property type="component" value="Chromosome"/>
</dbReference>
<evidence type="ECO:0000313" key="1">
    <source>
        <dbReference type="EMBL" id="UXH79250.1"/>
    </source>
</evidence>
<gene>
    <name evidence="1" type="ORF">N4261_04765</name>
</gene>
<dbReference type="RefSeq" id="WP_261759070.1">
    <property type="nucleotide sequence ID" value="NZ_CP104562.2"/>
</dbReference>
<organism evidence="1 2">
    <name type="scientific">Roseateles amylovorans</name>
    <dbReference type="NCBI Taxonomy" id="2978473"/>
    <lineage>
        <taxon>Bacteria</taxon>
        <taxon>Pseudomonadati</taxon>
        <taxon>Pseudomonadota</taxon>
        <taxon>Betaproteobacteria</taxon>
        <taxon>Burkholderiales</taxon>
        <taxon>Sphaerotilaceae</taxon>
        <taxon>Roseateles</taxon>
    </lineage>
</organism>
<sequence length="156" mass="16907">MIADNRGLAARSVKRAAGSEGRLKVLRLTFHLDGAVRPLLVKGSVPTVHFEMADRLKDVVVPLVADAASLFVRASACVTSSVNRNLGRLPASWNSFRTGKQWMFCAADPPLTCGESPVLCGLGSMPPSDILRRAQISRVCARSRHHLMNAGRNNIF</sequence>
<accession>A0ABY6B5M8</accession>
<protein>
    <submittedName>
        <fullName evidence="1">Uncharacterized protein</fullName>
    </submittedName>
</protein>
<proteinExistence type="predicted"/>
<evidence type="ECO:0000313" key="2">
    <source>
        <dbReference type="Proteomes" id="UP001064933"/>
    </source>
</evidence>
<reference evidence="1" key="1">
    <citation type="submission" date="2022-10" db="EMBL/GenBank/DDBJ databases">
        <title>Characterization and whole genome sequencing of a new Roseateles species, isolated from fresh water.</title>
        <authorList>
            <person name="Guliayeva D.Y."/>
            <person name="Akhremchuk A.E."/>
            <person name="Sikolenko M.A."/>
            <person name="Valentovich L.N."/>
            <person name="Sidarenka A.V."/>
        </authorList>
    </citation>
    <scope>NUCLEOTIDE SEQUENCE</scope>
    <source>
        <strain evidence="1">BIM B-1768</strain>
    </source>
</reference>
<name>A0ABY6B5M8_9BURK</name>
<keyword evidence="2" id="KW-1185">Reference proteome</keyword>
<dbReference type="EMBL" id="CP104562">
    <property type="protein sequence ID" value="UXH79250.1"/>
    <property type="molecule type" value="Genomic_DNA"/>
</dbReference>